<evidence type="ECO:0000313" key="4">
    <source>
        <dbReference type="Proteomes" id="UP001428817"/>
    </source>
</evidence>
<feature type="transmembrane region" description="Helical" evidence="2">
    <location>
        <begin position="156"/>
        <end position="175"/>
    </location>
</feature>
<evidence type="ECO:0000256" key="2">
    <source>
        <dbReference type="SAM" id="Phobius"/>
    </source>
</evidence>
<evidence type="ECO:0000256" key="1">
    <source>
        <dbReference type="SAM" id="MobiDB-lite"/>
    </source>
</evidence>
<evidence type="ECO:0000313" key="3">
    <source>
        <dbReference type="EMBL" id="GAA5160967.1"/>
    </source>
</evidence>
<comment type="caution">
    <text evidence="3">The sequence shown here is derived from an EMBL/GenBank/DDBJ whole genome shotgun (WGS) entry which is preliminary data.</text>
</comment>
<proteinExistence type="predicted"/>
<feature type="transmembrane region" description="Helical" evidence="2">
    <location>
        <begin position="89"/>
        <end position="107"/>
    </location>
</feature>
<feature type="region of interest" description="Disordered" evidence="1">
    <location>
        <begin position="322"/>
        <end position="362"/>
    </location>
</feature>
<dbReference type="EMBL" id="BAABJP010000021">
    <property type="protein sequence ID" value="GAA5160967.1"/>
    <property type="molecule type" value="Genomic_DNA"/>
</dbReference>
<gene>
    <name evidence="3" type="ORF">GCM10023321_44500</name>
</gene>
<feature type="transmembrane region" description="Helical" evidence="2">
    <location>
        <begin position="213"/>
        <end position="234"/>
    </location>
</feature>
<feature type="transmembrane region" description="Helical" evidence="2">
    <location>
        <begin position="246"/>
        <end position="264"/>
    </location>
</feature>
<keyword evidence="2" id="KW-1133">Transmembrane helix</keyword>
<sequence>MTAVLAVAPLLADGPGESPFLTIVESAARAAAILVADAGSWWRVPSTSLLQPAVLGAHTALRPLLLLVLMVSVLVQAIRLILMRRSEPLLSVAGGLLRFAVAAALGITVLQGALWAGDLLATTLLGSGGTPAEGGEFGGLMRDALTSRRGGMAEPFLLLLVSVVVLLLAAAQWMAMALRQVALLVVAATLPLAAAGSLTAATRGWLSRMLPWALALVLYKPAAALVHAVGLQYLKQLSDGNPVSTALAGVVVLALGVAALPALLRLLSFTSVRIADGGWSGRPTPGAPAAVGAVRLSSRSSLSSSVQLAGYMENAGPGSAGRLANGASPVMSSKPSPLPGEPVEPRFTGPIPRIGEDMRGAG</sequence>
<evidence type="ECO:0008006" key="5">
    <source>
        <dbReference type="Google" id="ProtNLM"/>
    </source>
</evidence>
<feature type="transmembrane region" description="Helical" evidence="2">
    <location>
        <begin position="64"/>
        <end position="82"/>
    </location>
</feature>
<dbReference type="Proteomes" id="UP001428817">
    <property type="component" value="Unassembled WGS sequence"/>
</dbReference>
<keyword evidence="4" id="KW-1185">Reference proteome</keyword>
<keyword evidence="2" id="KW-0812">Transmembrane</keyword>
<keyword evidence="2" id="KW-0472">Membrane</keyword>
<organism evidence="3 4">
    <name type="scientific">Pseudonocardia eucalypti</name>
    <dbReference type="NCBI Taxonomy" id="648755"/>
    <lineage>
        <taxon>Bacteria</taxon>
        <taxon>Bacillati</taxon>
        <taxon>Actinomycetota</taxon>
        <taxon>Actinomycetes</taxon>
        <taxon>Pseudonocardiales</taxon>
        <taxon>Pseudonocardiaceae</taxon>
        <taxon>Pseudonocardia</taxon>
    </lineage>
</organism>
<dbReference type="RefSeq" id="WP_185063680.1">
    <property type="nucleotide sequence ID" value="NZ_BAABJP010000021.1"/>
</dbReference>
<accession>A0ABP9QFH2</accession>
<reference evidence="4" key="1">
    <citation type="journal article" date="2019" name="Int. J. Syst. Evol. Microbiol.">
        <title>The Global Catalogue of Microorganisms (GCM) 10K type strain sequencing project: providing services to taxonomists for standard genome sequencing and annotation.</title>
        <authorList>
            <consortium name="The Broad Institute Genomics Platform"/>
            <consortium name="The Broad Institute Genome Sequencing Center for Infectious Disease"/>
            <person name="Wu L."/>
            <person name="Ma J."/>
        </authorList>
    </citation>
    <scope>NUCLEOTIDE SEQUENCE [LARGE SCALE GENOMIC DNA]</scope>
    <source>
        <strain evidence="4">JCM 18303</strain>
    </source>
</reference>
<protein>
    <recommendedName>
        <fullName evidence="5">TrbL/VirB6 plasmid conjugal transfer protein</fullName>
    </recommendedName>
</protein>
<feature type="transmembrane region" description="Helical" evidence="2">
    <location>
        <begin position="181"/>
        <end position="201"/>
    </location>
</feature>
<name>A0ABP9QFH2_9PSEU</name>